<evidence type="ECO:0000313" key="1">
    <source>
        <dbReference type="EMBL" id="GBP54966.1"/>
    </source>
</evidence>
<name>A0A4C1WTV9_EUMVA</name>
<proteinExistence type="predicted"/>
<protein>
    <recommendedName>
        <fullName evidence="3">DUF5641 domain-containing protein</fullName>
    </recommendedName>
</protein>
<accession>A0A4C1WTV9</accession>
<reference evidence="1 2" key="1">
    <citation type="journal article" date="2019" name="Commun. Biol.">
        <title>The bagworm genome reveals a unique fibroin gene that provides high tensile strength.</title>
        <authorList>
            <person name="Kono N."/>
            <person name="Nakamura H."/>
            <person name="Ohtoshi R."/>
            <person name="Tomita M."/>
            <person name="Numata K."/>
            <person name="Arakawa K."/>
        </authorList>
    </citation>
    <scope>NUCLEOTIDE SEQUENCE [LARGE SCALE GENOMIC DNA]</scope>
</reference>
<evidence type="ECO:0000313" key="2">
    <source>
        <dbReference type="Proteomes" id="UP000299102"/>
    </source>
</evidence>
<dbReference type="Proteomes" id="UP000299102">
    <property type="component" value="Unassembled WGS sequence"/>
</dbReference>
<dbReference type="EMBL" id="BGZK01000658">
    <property type="protein sequence ID" value="GBP54966.1"/>
    <property type="molecule type" value="Genomic_DNA"/>
</dbReference>
<comment type="caution">
    <text evidence="1">The sequence shown here is derived from an EMBL/GenBank/DDBJ whole genome shotgun (WGS) entry which is preliminary data.</text>
</comment>
<dbReference type="AlphaFoldDB" id="A0A4C1WTV9"/>
<sequence>MPQRRGSPPRVSDLVLVADSTLSRNIWFGRISAAVYPEPDKIVLVDVRTRGGLLRRLTKKLTILPTRLTHKIVHRHDSNAASKVTLHGGSTFATKTFLHYSSTAPSLQSTVLYGIRVGISEVKLSTSTEP</sequence>
<evidence type="ECO:0008006" key="3">
    <source>
        <dbReference type="Google" id="ProtNLM"/>
    </source>
</evidence>
<keyword evidence="2" id="KW-1185">Reference proteome</keyword>
<organism evidence="1 2">
    <name type="scientific">Eumeta variegata</name>
    <name type="common">Bagworm moth</name>
    <name type="synonym">Eumeta japonica</name>
    <dbReference type="NCBI Taxonomy" id="151549"/>
    <lineage>
        <taxon>Eukaryota</taxon>
        <taxon>Metazoa</taxon>
        <taxon>Ecdysozoa</taxon>
        <taxon>Arthropoda</taxon>
        <taxon>Hexapoda</taxon>
        <taxon>Insecta</taxon>
        <taxon>Pterygota</taxon>
        <taxon>Neoptera</taxon>
        <taxon>Endopterygota</taxon>
        <taxon>Lepidoptera</taxon>
        <taxon>Glossata</taxon>
        <taxon>Ditrysia</taxon>
        <taxon>Tineoidea</taxon>
        <taxon>Psychidae</taxon>
        <taxon>Oiketicinae</taxon>
        <taxon>Eumeta</taxon>
    </lineage>
</organism>
<gene>
    <name evidence="1" type="ORF">EVAR_50410_1</name>
</gene>